<gene>
    <name evidence="2" type="ORF">UJA718_LOCUS48252</name>
    <name evidence="3" type="ORF">UJA718_LOCUS49725</name>
</gene>
<keyword evidence="4" id="KW-1185">Reference proteome</keyword>
<sequence length="62" mass="7211">PKDIDFMFKNEPSELEVEEDHDDETSDHNHCFNFPASTSTNISFPPNPMSTKTIVDLYFFKI</sequence>
<evidence type="ECO:0000313" key="2">
    <source>
        <dbReference type="EMBL" id="CAF4961170.1"/>
    </source>
</evidence>
<dbReference type="EMBL" id="CAJOBP010095587">
    <property type="protein sequence ID" value="CAF4961170.1"/>
    <property type="molecule type" value="Genomic_DNA"/>
</dbReference>
<dbReference type="AlphaFoldDB" id="A0A821ZTM5"/>
<feature type="region of interest" description="Disordered" evidence="1">
    <location>
        <begin position="9"/>
        <end position="28"/>
    </location>
</feature>
<feature type="non-terminal residue" evidence="3">
    <location>
        <position position="1"/>
    </location>
</feature>
<dbReference type="Proteomes" id="UP000663873">
    <property type="component" value="Unassembled WGS sequence"/>
</dbReference>
<comment type="caution">
    <text evidence="3">The sequence shown here is derived from an EMBL/GenBank/DDBJ whole genome shotgun (WGS) entry which is preliminary data.</text>
</comment>
<protein>
    <submittedName>
        <fullName evidence="3">Uncharacterized protein</fullName>
    </submittedName>
</protein>
<organism evidence="3 4">
    <name type="scientific">Rotaria socialis</name>
    <dbReference type="NCBI Taxonomy" id="392032"/>
    <lineage>
        <taxon>Eukaryota</taxon>
        <taxon>Metazoa</taxon>
        <taxon>Spiralia</taxon>
        <taxon>Gnathifera</taxon>
        <taxon>Rotifera</taxon>
        <taxon>Eurotatoria</taxon>
        <taxon>Bdelloidea</taxon>
        <taxon>Philodinida</taxon>
        <taxon>Philodinidae</taxon>
        <taxon>Rotaria</taxon>
    </lineage>
</organism>
<evidence type="ECO:0000313" key="3">
    <source>
        <dbReference type="EMBL" id="CAF4989023.1"/>
    </source>
</evidence>
<name>A0A821ZTM5_9BILA</name>
<reference evidence="3" key="1">
    <citation type="submission" date="2021-02" db="EMBL/GenBank/DDBJ databases">
        <authorList>
            <person name="Nowell W R."/>
        </authorList>
    </citation>
    <scope>NUCLEOTIDE SEQUENCE</scope>
</reference>
<feature type="compositionally biased region" description="Acidic residues" evidence="1">
    <location>
        <begin position="13"/>
        <end position="25"/>
    </location>
</feature>
<accession>A0A821ZTM5</accession>
<dbReference type="EMBL" id="CAJOBP010105913">
    <property type="protein sequence ID" value="CAF4989023.1"/>
    <property type="molecule type" value="Genomic_DNA"/>
</dbReference>
<evidence type="ECO:0000313" key="4">
    <source>
        <dbReference type="Proteomes" id="UP000663873"/>
    </source>
</evidence>
<evidence type="ECO:0000256" key="1">
    <source>
        <dbReference type="SAM" id="MobiDB-lite"/>
    </source>
</evidence>
<proteinExistence type="predicted"/>